<evidence type="ECO:0000256" key="6">
    <source>
        <dbReference type="ARBA" id="ARBA00023004"/>
    </source>
</evidence>
<evidence type="ECO:0000256" key="4">
    <source>
        <dbReference type="ARBA" id="ARBA00022964"/>
    </source>
</evidence>
<dbReference type="PRINTS" id="PR00457">
    <property type="entry name" value="ANPEROXIDASE"/>
</dbReference>
<dbReference type="InterPro" id="IPR019791">
    <property type="entry name" value="Haem_peroxidase_animal"/>
</dbReference>
<feature type="binding site" description="axial binding residue" evidence="7">
    <location>
        <position position="386"/>
    </location>
    <ligand>
        <name>heme b</name>
        <dbReference type="ChEBI" id="CHEBI:60344"/>
    </ligand>
    <ligandPart>
        <name>Fe</name>
        <dbReference type="ChEBI" id="CHEBI:18248"/>
    </ligandPart>
</feature>
<dbReference type="Pfam" id="PF03098">
    <property type="entry name" value="An_peroxidase"/>
    <property type="match status" value="1"/>
</dbReference>
<comment type="subunit">
    <text evidence="1">Homotetramer.</text>
</comment>
<dbReference type="InterPro" id="IPR037120">
    <property type="entry name" value="Haem_peroxidase_sf_animal"/>
</dbReference>
<gene>
    <name evidence="9" type="ORF">M422DRAFT_61430</name>
</gene>
<dbReference type="CDD" id="cd20612">
    <property type="entry name" value="CYP_LDS-like_C"/>
    <property type="match status" value="1"/>
</dbReference>
<dbReference type="InterPro" id="IPR034812">
    <property type="entry name" value="Ppo-like_N"/>
</dbReference>
<dbReference type="GO" id="GO:0051213">
    <property type="term" value="F:dioxygenase activity"/>
    <property type="evidence" value="ECO:0007669"/>
    <property type="project" value="UniProtKB-KW"/>
</dbReference>
<reference evidence="9 10" key="1">
    <citation type="submission" date="2014-06" db="EMBL/GenBank/DDBJ databases">
        <title>Evolutionary Origins and Diversification of the Mycorrhizal Mutualists.</title>
        <authorList>
            <consortium name="DOE Joint Genome Institute"/>
            <consortium name="Mycorrhizal Genomics Consortium"/>
            <person name="Kohler A."/>
            <person name="Kuo A."/>
            <person name="Nagy L.G."/>
            <person name="Floudas D."/>
            <person name="Copeland A."/>
            <person name="Barry K.W."/>
            <person name="Cichocki N."/>
            <person name="Veneault-Fourrey C."/>
            <person name="LaButti K."/>
            <person name="Lindquist E.A."/>
            <person name="Lipzen A."/>
            <person name="Lundell T."/>
            <person name="Morin E."/>
            <person name="Murat C."/>
            <person name="Riley R."/>
            <person name="Ohm R."/>
            <person name="Sun H."/>
            <person name="Tunlid A."/>
            <person name="Henrissat B."/>
            <person name="Grigoriev I.V."/>
            <person name="Hibbett D.S."/>
            <person name="Martin F."/>
        </authorList>
    </citation>
    <scope>NUCLEOTIDE SEQUENCE [LARGE SCALE GENOMIC DNA]</scope>
    <source>
        <strain evidence="9 10">SS14</strain>
    </source>
</reference>
<dbReference type="PROSITE" id="PS50292">
    <property type="entry name" value="PEROXIDASE_3"/>
    <property type="match status" value="1"/>
</dbReference>
<dbReference type="Proteomes" id="UP000054279">
    <property type="component" value="Unassembled WGS sequence"/>
</dbReference>
<dbReference type="Gene3D" id="1.10.630.10">
    <property type="entry name" value="Cytochrome P450"/>
    <property type="match status" value="1"/>
</dbReference>
<dbReference type="SUPFAM" id="SSF48113">
    <property type="entry name" value="Heme-dependent peroxidases"/>
    <property type="match status" value="1"/>
</dbReference>
<dbReference type="InterPro" id="IPR036396">
    <property type="entry name" value="Cyt_P450_sf"/>
</dbReference>
<evidence type="ECO:0008006" key="11">
    <source>
        <dbReference type="Google" id="ProtNLM"/>
    </source>
</evidence>
<evidence type="ECO:0000256" key="8">
    <source>
        <dbReference type="SAM" id="MobiDB-lite"/>
    </source>
</evidence>
<protein>
    <recommendedName>
        <fullName evidence="11">Linoleate 8R-lipoxygenase</fullName>
    </recommendedName>
</protein>
<evidence type="ECO:0000256" key="3">
    <source>
        <dbReference type="ARBA" id="ARBA00022723"/>
    </source>
</evidence>
<dbReference type="GO" id="GO:0005506">
    <property type="term" value="F:iron ion binding"/>
    <property type="evidence" value="ECO:0007669"/>
    <property type="project" value="InterPro"/>
</dbReference>
<keyword evidence="10" id="KW-1185">Reference proteome</keyword>
<evidence type="ECO:0000313" key="9">
    <source>
        <dbReference type="EMBL" id="KIJ33921.1"/>
    </source>
</evidence>
<proteinExistence type="predicted"/>
<name>A0A0C9V9J6_SPHS4</name>
<evidence type="ECO:0000256" key="2">
    <source>
        <dbReference type="ARBA" id="ARBA00022617"/>
    </source>
</evidence>
<keyword evidence="6 7" id="KW-0408">Iron</keyword>
<keyword evidence="5" id="KW-0560">Oxidoreductase</keyword>
<feature type="region of interest" description="Disordered" evidence="8">
    <location>
        <begin position="22"/>
        <end position="46"/>
    </location>
</feature>
<evidence type="ECO:0000313" key="10">
    <source>
        <dbReference type="Proteomes" id="UP000054279"/>
    </source>
</evidence>
<evidence type="ECO:0000256" key="1">
    <source>
        <dbReference type="ARBA" id="ARBA00011881"/>
    </source>
</evidence>
<dbReference type="PANTHER" id="PTHR11903:SF37">
    <property type="entry name" value="PSI-PRODUCING OXYGENASE A"/>
    <property type="match status" value="1"/>
</dbReference>
<dbReference type="GO" id="GO:0020037">
    <property type="term" value="F:heme binding"/>
    <property type="evidence" value="ECO:0007669"/>
    <property type="project" value="InterPro"/>
</dbReference>
<sequence length="1032" mass="115431">MSSIDFTQTPLVQFADLVHLGARRPPKAPDGSYDDEADSTVGSGQNNMHSRLYNIAHGAQELLKPWPPPDPKLVAGVNSLILNPDAFDDRTYLFNNALYALSRIPPGSAQTSLNNEVISILYNTVSHPPATYLGHQFRSADGSNNVIHDPNMGKAGMPYARSVQSPRPQPANALPDAGLVFDTLLKARDFKPHPGRNSSFTFAFASLVTHTLFRTDPSNWNINNTSSYLDLSPLYGENQATQEKVRDKEKGRGLLYPDTFSEDRLGFFPPAASALLVIFARNHNYIADMLLKINERKRWSSPPPSDPEAFIQQDEEIFQTARLVNCGHFIAAIFGDYVAGFLGLGRDGNAWSMQPFDDFTNSKGSIISRGQGNHVSVEFSLLYRWHATTSAEDIKWTEDMFKGVFSVDMNIEEVTTEVFKDAARKVFATMEPDPKKRTFAGLKRGPDGKFSDDDLAAILQNSTEHVAGSYRARGVPASLRIIEIMAMEQARAWGACTMNEFRRFLKLKPFNDFEDWNPDPVIANAARQLYNHIENLELYPGLQAEQIQDYLSFTMVRAILGDAIALVRGDRFYTTDYIPHNLTSWGFQDCARDPNNGAFGAALPKLLFRHLPRHYPANSVYALFPFFVPDETKKNLTKLGLADKYDFTRPVPQPVPKVLSTLTGIRNVFKDHDRFKVIYVPDMELLTKGYGFFSVFDDDKRHDADKALSMHALFPDMKTMSDYVEWTKKKTIDLIVEKSFSYDGIPGKFIDIVKDVINLVGVHWAADKLCGISMKTTANPLGTFTEQEVNNMFTILFTCEKECYEFLRRLAKSGRPMRELVACVIGLAVGSSVNYAQACTQVVDFYLDNARSEERTALIEVCKKDDAHSAELLCGYVREAMRLNPQFGGLFRVAVTDATVPQGSGLPELEVKAGDLLFASYKTAHLNPDDFPNPEVVDPTRPKESYQLQGAGFHICPGLDFVTQMFTAGNEHTLPEIIKIIFTLPGLRRAPGEQGVLASFIDRQFETDNRMYVTSSGNWGPWPGSLYVVYDG</sequence>
<dbReference type="EMBL" id="KN837206">
    <property type="protein sequence ID" value="KIJ33921.1"/>
    <property type="molecule type" value="Genomic_DNA"/>
</dbReference>
<dbReference type="GO" id="GO:0006631">
    <property type="term" value="P:fatty acid metabolic process"/>
    <property type="evidence" value="ECO:0007669"/>
    <property type="project" value="UniProtKB-ARBA"/>
</dbReference>
<dbReference type="CDD" id="cd09817">
    <property type="entry name" value="linoleate_diol_synthase_like"/>
    <property type="match status" value="1"/>
</dbReference>
<dbReference type="PANTHER" id="PTHR11903">
    <property type="entry name" value="PROSTAGLANDIN G/H SYNTHASE"/>
    <property type="match status" value="1"/>
</dbReference>
<keyword evidence="4" id="KW-0223">Dioxygenase</keyword>
<dbReference type="SUPFAM" id="SSF48264">
    <property type="entry name" value="Cytochrome P450"/>
    <property type="match status" value="1"/>
</dbReference>
<evidence type="ECO:0000256" key="7">
    <source>
        <dbReference type="PIRSR" id="PIRSR619791-2"/>
    </source>
</evidence>
<dbReference type="InterPro" id="IPR001128">
    <property type="entry name" value="Cyt_P450"/>
</dbReference>
<accession>A0A0C9V9J6</accession>
<keyword evidence="3 7" id="KW-0479">Metal-binding</keyword>
<dbReference type="AlphaFoldDB" id="A0A0C9V9J6"/>
<dbReference type="OrthoDB" id="823504at2759"/>
<organism evidence="9 10">
    <name type="scientific">Sphaerobolus stellatus (strain SS14)</name>
    <dbReference type="NCBI Taxonomy" id="990650"/>
    <lineage>
        <taxon>Eukaryota</taxon>
        <taxon>Fungi</taxon>
        <taxon>Dikarya</taxon>
        <taxon>Basidiomycota</taxon>
        <taxon>Agaricomycotina</taxon>
        <taxon>Agaricomycetes</taxon>
        <taxon>Phallomycetidae</taxon>
        <taxon>Geastrales</taxon>
        <taxon>Sphaerobolaceae</taxon>
        <taxon>Sphaerobolus</taxon>
    </lineage>
</organism>
<keyword evidence="2 7" id="KW-0349">Heme</keyword>
<dbReference type="GO" id="GO:0016705">
    <property type="term" value="F:oxidoreductase activity, acting on paired donors, with incorporation or reduction of molecular oxygen"/>
    <property type="evidence" value="ECO:0007669"/>
    <property type="project" value="InterPro"/>
</dbReference>
<dbReference type="InterPro" id="IPR010255">
    <property type="entry name" value="Haem_peroxidase_sf"/>
</dbReference>
<dbReference type="GO" id="GO:0004601">
    <property type="term" value="F:peroxidase activity"/>
    <property type="evidence" value="ECO:0007669"/>
    <property type="project" value="InterPro"/>
</dbReference>
<dbReference type="Gene3D" id="1.10.640.10">
    <property type="entry name" value="Haem peroxidase domain superfamily, animal type"/>
    <property type="match status" value="1"/>
</dbReference>
<dbReference type="GO" id="GO:0006979">
    <property type="term" value="P:response to oxidative stress"/>
    <property type="evidence" value="ECO:0007669"/>
    <property type="project" value="InterPro"/>
</dbReference>
<dbReference type="Pfam" id="PF00067">
    <property type="entry name" value="p450"/>
    <property type="match status" value="1"/>
</dbReference>
<dbReference type="InterPro" id="IPR050783">
    <property type="entry name" value="Oxylipin_biosynth_metab"/>
</dbReference>
<evidence type="ECO:0000256" key="5">
    <source>
        <dbReference type="ARBA" id="ARBA00023002"/>
    </source>
</evidence>
<dbReference type="GO" id="GO:0004497">
    <property type="term" value="F:monooxygenase activity"/>
    <property type="evidence" value="ECO:0007669"/>
    <property type="project" value="InterPro"/>
</dbReference>
<dbReference type="HOGENOM" id="CLU_002329_0_0_1"/>